<keyword evidence="2" id="KW-1185">Reference proteome</keyword>
<accession>A0ABU7EIW7</accession>
<sequence length="120" mass="13037">MLTVVIMDHVFSSIHLPIIIQFNSKILLLAKIHLEFLKSLDAVGLLWLTRLQHCVTSERVPLDGQTGVVPTTGGPLLQEEQCGFCPGHGTPDQLALQPLQGAGGFMGVCPNGQFQFSLFI</sequence>
<reference evidence="1 2" key="1">
    <citation type="submission" date="2021-06" db="EMBL/GenBank/DDBJ databases">
        <authorList>
            <person name="Palmer J.M."/>
        </authorList>
    </citation>
    <scope>NUCLEOTIDE SEQUENCE [LARGE SCALE GENOMIC DNA]</scope>
    <source>
        <strain evidence="1 2">CL_MEX2019</strain>
        <tissue evidence="1">Muscle</tissue>
    </source>
</reference>
<evidence type="ECO:0000313" key="2">
    <source>
        <dbReference type="Proteomes" id="UP001352852"/>
    </source>
</evidence>
<dbReference type="EMBL" id="JAHUTJ010056274">
    <property type="protein sequence ID" value="MED6285849.1"/>
    <property type="molecule type" value="Genomic_DNA"/>
</dbReference>
<proteinExistence type="predicted"/>
<name>A0ABU7EIW7_9TELE</name>
<evidence type="ECO:0000313" key="1">
    <source>
        <dbReference type="EMBL" id="MED6285849.1"/>
    </source>
</evidence>
<protein>
    <submittedName>
        <fullName evidence="1">Uncharacterized protein</fullName>
    </submittedName>
</protein>
<gene>
    <name evidence="1" type="ORF">CHARACLAT_033399</name>
</gene>
<comment type="caution">
    <text evidence="1">The sequence shown here is derived from an EMBL/GenBank/DDBJ whole genome shotgun (WGS) entry which is preliminary data.</text>
</comment>
<dbReference type="Proteomes" id="UP001352852">
    <property type="component" value="Unassembled WGS sequence"/>
</dbReference>
<organism evidence="1 2">
    <name type="scientific">Characodon lateralis</name>
    <dbReference type="NCBI Taxonomy" id="208331"/>
    <lineage>
        <taxon>Eukaryota</taxon>
        <taxon>Metazoa</taxon>
        <taxon>Chordata</taxon>
        <taxon>Craniata</taxon>
        <taxon>Vertebrata</taxon>
        <taxon>Euteleostomi</taxon>
        <taxon>Actinopterygii</taxon>
        <taxon>Neopterygii</taxon>
        <taxon>Teleostei</taxon>
        <taxon>Neoteleostei</taxon>
        <taxon>Acanthomorphata</taxon>
        <taxon>Ovalentaria</taxon>
        <taxon>Atherinomorphae</taxon>
        <taxon>Cyprinodontiformes</taxon>
        <taxon>Goodeidae</taxon>
        <taxon>Characodon</taxon>
    </lineage>
</organism>